<evidence type="ECO:0000256" key="4">
    <source>
        <dbReference type="ARBA" id="ARBA00022824"/>
    </source>
</evidence>
<evidence type="ECO:0000313" key="15">
    <source>
        <dbReference type="Proteomes" id="UP000236544"/>
    </source>
</evidence>
<dbReference type="InterPro" id="IPR001594">
    <property type="entry name" value="Palmitoyltrfase_DHHC"/>
</dbReference>
<evidence type="ECO:0000256" key="7">
    <source>
        <dbReference type="ARBA" id="ARBA00023139"/>
    </source>
</evidence>
<comment type="domain">
    <text evidence="11 12">The DHHC domain is required for palmitoyltransferase activity.</text>
</comment>
<keyword evidence="8 11" id="KW-0449">Lipoprotein</keyword>
<evidence type="ECO:0000256" key="5">
    <source>
        <dbReference type="ARBA" id="ARBA00022989"/>
    </source>
</evidence>
<keyword evidence="7 11" id="KW-0564">Palmitate</keyword>
<evidence type="ECO:0000256" key="12">
    <source>
        <dbReference type="RuleBase" id="RU079119"/>
    </source>
</evidence>
<comment type="function">
    <text evidence="11">Mediates the reversible addition of palmitate to target proteins, thereby regulating their membrane association and biological function.</text>
</comment>
<evidence type="ECO:0000256" key="1">
    <source>
        <dbReference type="ARBA" id="ARBA00004141"/>
    </source>
</evidence>
<dbReference type="Pfam" id="PF01529">
    <property type="entry name" value="DHHC"/>
    <property type="match status" value="1"/>
</dbReference>
<feature type="active site" description="S-palmitoyl cysteine intermediate" evidence="11">
    <location>
        <position position="108"/>
    </location>
</feature>
<accession>A0A0P1KPJ2</accession>
<evidence type="ECO:0000256" key="3">
    <source>
        <dbReference type="ARBA" id="ARBA00022692"/>
    </source>
</evidence>
<evidence type="ECO:0000256" key="9">
    <source>
        <dbReference type="ARBA" id="ARBA00023315"/>
    </source>
</evidence>
<evidence type="ECO:0000256" key="11">
    <source>
        <dbReference type="HAMAP-Rule" id="MF_03199"/>
    </source>
</evidence>
<feature type="transmembrane region" description="Helical" evidence="11 12">
    <location>
        <begin position="6"/>
        <end position="29"/>
    </location>
</feature>
<feature type="transmembrane region" description="Helical" evidence="11 12">
    <location>
        <begin position="163"/>
        <end position="185"/>
    </location>
</feature>
<dbReference type="EC" id="2.3.1.225" evidence="11"/>
<keyword evidence="3 11" id="KW-0812">Transmembrane</keyword>
<keyword evidence="6 11" id="KW-0472">Membrane</keyword>
<dbReference type="OrthoDB" id="331948at2759"/>
<comment type="subcellular location">
    <subcellularLocation>
        <location evidence="11">Endoplasmic reticulum membrane</location>
        <topology evidence="11">Multi-pass membrane protein</topology>
    </subcellularLocation>
    <subcellularLocation>
        <location evidence="1">Membrane</location>
        <topology evidence="1">Multi-pass membrane protein</topology>
    </subcellularLocation>
</comment>
<dbReference type="PROSITE" id="PS50216">
    <property type="entry name" value="DHHC"/>
    <property type="match status" value="1"/>
</dbReference>
<keyword evidence="2 11" id="KW-0808">Transferase</keyword>
<dbReference type="PANTHER" id="PTHR12246">
    <property type="entry name" value="PALMITOYLTRANSFERASE ZDHHC16"/>
    <property type="match status" value="1"/>
</dbReference>
<dbReference type="EMBL" id="LN890565">
    <property type="protein sequence ID" value="CUS21722.1"/>
    <property type="molecule type" value="Genomic_DNA"/>
</dbReference>
<evidence type="ECO:0000256" key="2">
    <source>
        <dbReference type="ARBA" id="ARBA00022679"/>
    </source>
</evidence>
<name>A0A0P1KPJ2_9SACH</name>
<gene>
    <name evidence="11" type="primary">PFA4</name>
    <name evidence="14" type="ORF">LAQU0_S03e09186g</name>
</gene>
<reference evidence="15" key="1">
    <citation type="submission" date="2015-10" db="EMBL/GenBank/DDBJ databases">
        <authorList>
            <person name="Devillers H."/>
        </authorList>
    </citation>
    <scope>NUCLEOTIDE SEQUENCE [LARGE SCALE GENOMIC DNA]</scope>
</reference>
<sequence>MPVELKWPWLGIAIPSFLIAYIGYSSHYFILQNFASRRQQLWFEFSLTLIWISYALAIFTNPGRPPPNFEPLTHQWKNYCKKCDTYKPERAHHCKTCKQCVLVMDHHCPWTMNCVGHKNFPHFMRFLTWIVLTTSYLGILLMQRVLEHWASRNSRKFVYTSELCLLFINAPLNTFILITVLLLAFRCMKNQFLNGMTQIESWEKDRIENLFMNKRLVPQLIKNLKEIHPGDAIDEGSAKRLLSSKRLLLEDIVNFPYDLDVFENAKLSMGPTCSWCLPWGKPYGEGTRFAVNELSDYDATAAIEDKLLSLPWPPDGGRQTSQRSADVSSAFETHISGGESALRKISFDSRTNLPRAQWYNEWGENLSDFGVDVDAET</sequence>
<proteinExistence type="inferred from homology"/>
<keyword evidence="5 11" id="KW-1133">Transmembrane helix</keyword>
<dbReference type="GO" id="GO:0019706">
    <property type="term" value="F:protein-cysteine S-palmitoyltransferase activity"/>
    <property type="evidence" value="ECO:0007669"/>
    <property type="project" value="UniProtKB-UniRule"/>
</dbReference>
<keyword evidence="9 11" id="KW-0012">Acyltransferase</keyword>
<evidence type="ECO:0000313" key="14">
    <source>
        <dbReference type="EMBL" id="CUS21722.1"/>
    </source>
</evidence>
<evidence type="ECO:0000256" key="10">
    <source>
        <dbReference type="ARBA" id="ARBA00048048"/>
    </source>
</evidence>
<feature type="transmembrane region" description="Helical" evidence="11 12">
    <location>
        <begin position="41"/>
        <end position="59"/>
    </location>
</feature>
<dbReference type="GO" id="GO:0005789">
    <property type="term" value="C:endoplasmic reticulum membrane"/>
    <property type="evidence" value="ECO:0007669"/>
    <property type="project" value="UniProtKB-SubCell"/>
</dbReference>
<dbReference type="AlphaFoldDB" id="A0A0P1KPJ2"/>
<protein>
    <recommendedName>
        <fullName evidence="11">Palmitoyltransferase PFA4</fullName>
        <ecNumber evidence="11">2.3.1.225</ecNumber>
    </recommendedName>
    <alternativeName>
        <fullName evidence="11">Protein S-acyltransferase</fullName>
        <shortName evidence="11">PAT</shortName>
    </alternativeName>
    <alternativeName>
        <fullName evidence="11">Protein fatty acyltransferase 4</fullName>
    </alternativeName>
</protein>
<comment type="catalytic activity">
    <reaction evidence="10 11 12">
        <text>L-cysteinyl-[protein] + hexadecanoyl-CoA = S-hexadecanoyl-L-cysteinyl-[protein] + CoA</text>
        <dbReference type="Rhea" id="RHEA:36683"/>
        <dbReference type="Rhea" id="RHEA-COMP:10131"/>
        <dbReference type="Rhea" id="RHEA-COMP:11032"/>
        <dbReference type="ChEBI" id="CHEBI:29950"/>
        <dbReference type="ChEBI" id="CHEBI:57287"/>
        <dbReference type="ChEBI" id="CHEBI:57379"/>
        <dbReference type="ChEBI" id="CHEBI:74151"/>
        <dbReference type="EC" id="2.3.1.225"/>
    </reaction>
</comment>
<dbReference type="InterPro" id="IPR039859">
    <property type="entry name" value="PFA4/ZDH16/20/ERF2-like"/>
</dbReference>
<dbReference type="Proteomes" id="UP000236544">
    <property type="component" value="Unassembled WGS sequence"/>
</dbReference>
<evidence type="ECO:0000256" key="8">
    <source>
        <dbReference type="ARBA" id="ARBA00023288"/>
    </source>
</evidence>
<feature type="transmembrane region" description="Helical" evidence="11 12">
    <location>
        <begin position="122"/>
        <end position="142"/>
    </location>
</feature>
<organism evidence="14 15">
    <name type="scientific">Lachancea quebecensis</name>
    <dbReference type="NCBI Taxonomy" id="1654605"/>
    <lineage>
        <taxon>Eukaryota</taxon>
        <taxon>Fungi</taxon>
        <taxon>Dikarya</taxon>
        <taxon>Ascomycota</taxon>
        <taxon>Saccharomycotina</taxon>
        <taxon>Saccharomycetes</taxon>
        <taxon>Saccharomycetales</taxon>
        <taxon>Saccharomycetaceae</taxon>
        <taxon>Lachancea</taxon>
    </lineage>
</organism>
<feature type="domain" description="Palmitoyltransferase DHHC" evidence="13">
    <location>
        <begin position="77"/>
        <end position="204"/>
    </location>
</feature>
<dbReference type="HAMAP" id="MF_03199">
    <property type="entry name" value="DHHC_PAT_PFA4"/>
    <property type="match status" value="1"/>
</dbReference>
<evidence type="ECO:0000256" key="6">
    <source>
        <dbReference type="ARBA" id="ARBA00023136"/>
    </source>
</evidence>
<comment type="similarity">
    <text evidence="11">Belongs to the DHHC palmitoyltransferase family. PFA4 subfamily.</text>
</comment>
<keyword evidence="15" id="KW-1185">Reference proteome</keyword>
<evidence type="ECO:0000259" key="13">
    <source>
        <dbReference type="Pfam" id="PF01529"/>
    </source>
</evidence>
<dbReference type="InterPro" id="IPR033682">
    <property type="entry name" value="PFA4"/>
</dbReference>
<keyword evidence="4 11" id="KW-0256">Endoplasmic reticulum</keyword>